<dbReference type="Proteomes" id="UP000299102">
    <property type="component" value="Unassembled WGS sequence"/>
</dbReference>
<feature type="region of interest" description="Disordered" evidence="1">
    <location>
        <begin position="19"/>
        <end position="39"/>
    </location>
</feature>
<accession>A0A4C1YFF3</accession>
<organism evidence="2 3">
    <name type="scientific">Eumeta variegata</name>
    <name type="common">Bagworm moth</name>
    <name type="synonym">Eumeta japonica</name>
    <dbReference type="NCBI Taxonomy" id="151549"/>
    <lineage>
        <taxon>Eukaryota</taxon>
        <taxon>Metazoa</taxon>
        <taxon>Ecdysozoa</taxon>
        <taxon>Arthropoda</taxon>
        <taxon>Hexapoda</taxon>
        <taxon>Insecta</taxon>
        <taxon>Pterygota</taxon>
        <taxon>Neoptera</taxon>
        <taxon>Endopterygota</taxon>
        <taxon>Lepidoptera</taxon>
        <taxon>Glossata</taxon>
        <taxon>Ditrysia</taxon>
        <taxon>Tineoidea</taxon>
        <taxon>Psychidae</taxon>
        <taxon>Oiketicinae</taxon>
        <taxon>Eumeta</taxon>
    </lineage>
</organism>
<keyword evidence="3" id="KW-1185">Reference proteome</keyword>
<dbReference type="EMBL" id="BGZK01001227">
    <property type="protein sequence ID" value="GBP74876.1"/>
    <property type="molecule type" value="Genomic_DNA"/>
</dbReference>
<dbReference type="AlphaFoldDB" id="A0A4C1YFF3"/>
<gene>
    <name evidence="2" type="ORF">EVAR_57100_1</name>
</gene>
<sequence length="86" mass="9754">MFAAVKLTQKASHWRKIRTRRGEEKKEGGGLEFTSNRGPRRRACNVPHAAFRAVSREFRALVAAYKQDGGEDVRPEFENTALSGRH</sequence>
<evidence type="ECO:0000256" key="1">
    <source>
        <dbReference type="SAM" id="MobiDB-lite"/>
    </source>
</evidence>
<proteinExistence type="predicted"/>
<evidence type="ECO:0000313" key="2">
    <source>
        <dbReference type="EMBL" id="GBP74876.1"/>
    </source>
</evidence>
<feature type="compositionally biased region" description="Basic and acidic residues" evidence="1">
    <location>
        <begin position="20"/>
        <end position="29"/>
    </location>
</feature>
<evidence type="ECO:0000313" key="3">
    <source>
        <dbReference type="Proteomes" id="UP000299102"/>
    </source>
</evidence>
<protein>
    <submittedName>
        <fullName evidence="2">Uncharacterized protein</fullName>
    </submittedName>
</protein>
<reference evidence="2 3" key="1">
    <citation type="journal article" date="2019" name="Commun. Biol.">
        <title>The bagworm genome reveals a unique fibroin gene that provides high tensile strength.</title>
        <authorList>
            <person name="Kono N."/>
            <person name="Nakamura H."/>
            <person name="Ohtoshi R."/>
            <person name="Tomita M."/>
            <person name="Numata K."/>
            <person name="Arakawa K."/>
        </authorList>
    </citation>
    <scope>NUCLEOTIDE SEQUENCE [LARGE SCALE GENOMIC DNA]</scope>
</reference>
<name>A0A4C1YFF3_EUMVA</name>
<comment type="caution">
    <text evidence="2">The sequence shown here is derived from an EMBL/GenBank/DDBJ whole genome shotgun (WGS) entry which is preliminary data.</text>
</comment>